<evidence type="ECO:0000313" key="1">
    <source>
        <dbReference type="EMBL" id="SIN65141.1"/>
    </source>
</evidence>
<proteinExistence type="predicted"/>
<sequence>MELLHKVHLKKTLEANFKNGLKNQLIADRDHSSFLTQ</sequence>
<gene>
    <name evidence="1" type="ORF">SAMN05444394_0079</name>
</gene>
<reference evidence="2" key="1">
    <citation type="submission" date="2016-11" db="EMBL/GenBank/DDBJ databases">
        <authorList>
            <person name="Varghese N."/>
            <person name="Submissions S."/>
        </authorList>
    </citation>
    <scope>NUCLEOTIDE SEQUENCE [LARGE SCALE GENOMIC DNA]</scope>
    <source>
        <strain evidence="2">DSM 15292</strain>
    </source>
</reference>
<dbReference type="EMBL" id="FSRC01000001">
    <property type="protein sequence ID" value="SIN65141.1"/>
    <property type="molecule type" value="Genomic_DNA"/>
</dbReference>
<organism evidence="1 2">
    <name type="scientific">Algoriphagus halophilus</name>
    <dbReference type="NCBI Taxonomy" id="226505"/>
    <lineage>
        <taxon>Bacteria</taxon>
        <taxon>Pseudomonadati</taxon>
        <taxon>Bacteroidota</taxon>
        <taxon>Cytophagia</taxon>
        <taxon>Cytophagales</taxon>
        <taxon>Cyclobacteriaceae</taxon>
        <taxon>Algoriphagus</taxon>
    </lineage>
</organism>
<dbReference type="Proteomes" id="UP000185221">
    <property type="component" value="Unassembled WGS sequence"/>
</dbReference>
<accession>A0A1N6D2X2</accession>
<name>A0A1N6D2X2_9BACT</name>
<keyword evidence="2" id="KW-1185">Reference proteome</keyword>
<protein>
    <submittedName>
        <fullName evidence="1">Uncharacterized protein</fullName>
    </submittedName>
</protein>
<dbReference type="AlphaFoldDB" id="A0A1N6D2X2"/>
<evidence type="ECO:0000313" key="2">
    <source>
        <dbReference type="Proteomes" id="UP000185221"/>
    </source>
</evidence>
<dbReference type="STRING" id="226505.SAMN05444394_0079"/>